<feature type="compositionally biased region" description="Polar residues" evidence="4">
    <location>
        <begin position="339"/>
        <end position="353"/>
    </location>
</feature>
<evidence type="ECO:0000256" key="1">
    <source>
        <dbReference type="ARBA" id="ARBA00023015"/>
    </source>
</evidence>
<dbReference type="Pfam" id="PF12833">
    <property type="entry name" value="HTH_18"/>
    <property type="match status" value="1"/>
</dbReference>
<dbReference type="Gene3D" id="3.40.50.880">
    <property type="match status" value="1"/>
</dbReference>
<dbReference type="PANTHER" id="PTHR43280">
    <property type="entry name" value="ARAC-FAMILY TRANSCRIPTIONAL REGULATOR"/>
    <property type="match status" value="1"/>
</dbReference>
<dbReference type="SUPFAM" id="SSF52317">
    <property type="entry name" value="Class I glutamine amidotransferase-like"/>
    <property type="match status" value="1"/>
</dbReference>
<gene>
    <name evidence="6" type="ORF">CBW21_14070</name>
</gene>
<proteinExistence type="predicted"/>
<evidence type="ECO:0000313" key="6">
    <source>
        <dbReference type="EMBL" id="OVE47410.1"/>
    </source>
</evidence>
<dbReference type="SMART" id="SM00342">
    <property type="entry name" value="HTH_ARAC"/>
    <property type="match status" value="1"/>
</dbReference>
<dbReference type="InterPro" id="IPR029062">
    <property type="entry name" value="Class_I_gatase-like"/>
</dbReference>
<dbReference type="GO" id="GO:0003700">
    <property type="term" value="F:DNA-binding transcription factor activity"/>
    <property type="evidence" value="ECO:0007669"/>
    <property type="project" value="InterPro"/>
</dbReference>
<dbReference type="Gene3D" id="1.10.10.60">
    <property type="entry name" value="Homeodomain-like"/>
    <property type="match status" value="1"/>
</dbReference>
<dbReference type="GO" id="GO:0043565">
    <property type="term" value="F:sequence-specific DNA binding"/>
    <property type="evidence" value="ECO:0007669"/>
    <property type="project" value="InterPro"/>
</dbReference>
<dbReference type="PROSITE" id="PS01124">
    <property type="entry name" value="HTH_ARAC_FAMILY_2"/>
    <property type="match status" value="1"/>
</dbReference>
<keyword evidence="1" id="KW-0805">Transcription regulation</keyword>
<dbReference type="AlphaFoldDB" id="A0A202B7U6"/>
<evidence type="ECO:0000256" key="4">
    <source>
        <dbReference type="SAM" id="MobiDB-lite"/>
    </source>
</evidence>
<dbReference type="EMBL" id="NHOO01000011">
    <property type="protein sequence ID" value="OVE47410.1"/>
    <property type="molecule type" value="Genomic_DNA"/>
</dbReference>
<feature type="region of interest" description="Disordered" evidence="4">
    <location>
        <begin position="334"/>
        <end position="353"/>
    </location>
</feature>
<dbReference type="InterPro" id="IPR018060">
    <property type="entry name" value="HTH_AraC"/>
</dbReference>
<protein>
    <submittedName>
        <fullName evidence="6">AraC family transcriptional regulator</fullName>
    </submittedName>
</protein>
<keyword evidence="2" id="KW-0238">DNA-binding</keyword>
<dbReference type="Proteomes" id="UP000196342">
    <property type="component" value="Unassembled WGS sequence"/>
</dbReference>
<evidence type="ECO:0000259" key="5">
    <source>
        <dbReference type="PROSITE" id="PS01124"/>
    </source>
</evidence>
<reference evidence="6 7" key="1">
    <citation type="submission" date="2017-05" db="EMBL/GenBank/DDBJ databases">
        <title>Chromobacterium violaceum GHPS1 isolated from Hydrocarbon polluted soil in French Guiana display an awesome secondary metabolite arsenal and a battery of drug and heavy-metal-resistance and detoxification of xenobiotics proteins.</title>
        <authorList>
            <person name="Belbahri L."/>
        </authorList>
    </citation>
    <scope>NUCLEOTIDE SEQUENCE [LARGE SCALE GENOMIC DNA]</scope>
    <source>
        <strain evidence="6 7">GHPS1</strain>
    </source>
</reference>
<sequence length="353" mass="39091">MNACIDLLCLPNCLAGTLFSAIDVLHAANKLWHLRHPRSKTPPFSWRLLDSDGEELPLPAWLPASPARPQAALSALLVPGLDMDSVPQLKQLLDQSGKAQQMIARRHAAGDVIATNYNGAALLARAGILDGRNATISWMIAGWFSSNHPRVHLLMDRPVTQDHGIYCSGAPASSTELLLELVRHFAGDELAQRCTNGLLYLPARFEQSAQTLPALSTPTRDSVVFKARRWLEQHVAEPYSLDLAAAAAAVSSRTLLRHFREVADMTPLDYLHKLRVERAKLLLEVTTLDLAGIMEQCGYDDPSAFRRLFRRQTGLTPTAYRRAYALRASRQRWRAHDSIPQQPETRQSGAACA</sequence>
<evidence type="ECO:0000256" key="3">
    <source>
        <dbReference type="ARBA" id="ARBA00023163"/>
    </source>
</evidence>
<dbReference type="SUPFAM" id="SSF46689">
    <property type="entry name" value="Homeodomain-like"/>
    <property type="match status" value="2"/>
</dbReference>
<dbReference type="PANTHER" id="PTHR43280:SF2">
    <property type="entry name" value="HTH-TYPE TRANSCRIPTIONAL REGULATOR EXSA"/>
    <property type="match status" value="1"/>
</dbReference>
<dbReference type="RefSeq" id="WP_087698155.1">
    <property type="nucleotide sequence ID" value="NZ_NHOO01000011.1"/>
</dbReference>
<comment type="caution">
    <text evidence="6">The sequence shown here is derived from an EMBL/GenBank/DDBJ whole genome shotgun (WGS) entry which is preliminary data.</text>
</comment>
<dbReference type="InterPro" id="IPR009057">
    <property type="entry name" value="Homeodomain-like_sf"/>
</dbReference>
<feature type="domain" description="HTH araC/xylS-type" evidence="5">
    <location>
        <begin position="225"/>
        <end position="323"/>
    </location>
</feature>
<evidence type="ECO:0000256" key="2">
    <source>
        <dbReference type="ARBA" id="ARBA00023125"/>
    </source>
</evidence>
<keyword evidence="7" id="KW-1185">Reference proteome</keyword>
<dbReference type="CDD" id="cd03136">
    <property type="entry name" value="GATase1_AraC_ArgR_like"/>
    <property type="match status" value="1"/>
</dbReference>
<organism evidence="6 7">
    <name type="scientific">Chromobacterium violaceum</name>
    <dbReference type="NCBI Taxonomy" id="536"/>
    <lineage>
        <taxon>Bacteria</taxon>
        <taxon>Pseudomonadati</taxon>
        <taxon>Pseudomonadota</taxon>
        <taxon>Betaproteobacteria</taxon>
        <taxon>Neisseriales</taxon>
        <taxon>Chromobacteriaceae</taxon>
        <taxon>Chromobacterium</taxon>
    </lineage>
</organism>
<evidence type="ECO:0000313" key="7">
    <source>
        <dbReference type="Proteomes" id="UP000196342"/>
    </source>
</evidence>
<accession>A0A202B7U6</accession>
<name>A0A202B7U6_CHRVL</name>
<keyword evidence="3" id="KW-0804">Transcription</keyword>